<dbReference type="AlphaFoldDB" id="A0A1T5FPX3"/>
<dbReference type="STRING" id="889453.SAMN03080601_01652"/>
<feature type="chain" id="PRO_5012685076" evidence="1">
    <location>
        <begin position="29"/>
        <end position="272"/>
    </location>
</feature>
<dbReference type="InterPro" id="IPR011652">
    <property type="entry name" value="MORN_2"/>
</dbReference>
<dbReference type="EMBL" id="FUYV01000008">
    <property type="protein sequence ID" value="SKB98219.1"/>
    <property type="molecule type" value="Genomic_DNA"/>
</dbReference>
<dbReference type="Pfam" id="PF07661">
    <property type="entry name" value="MORN_2"/>
    <property type="match status" value="4"/>
</dbReference>
<dbReference type="Proteomes" id="UP000191055">
    <property type="component" value="Unassembled WGS sequence"/>
</dbReference>
<feature type="signal peptide" evidence="1">
    <location>
        <begin position="1"/>
        <end position="28"/>
    </location>
</feature>
<sequence length="272" mass="31446">MMIAIKKNITYKYLALACFLLVFSGLSAQDDSVNSYNETGQKAGSWIFYYDNGLPEKAGEFKNGQKHGIWTGWYANGNMRYEITYENGSARGPARMYYSDGTLREEGNWQELFWIGEYRFYHPNGQLFYEWSYNDSGRREGEQRYFYANGNKMYQGKWMDGSISGHVEVYDSTGMMVQVRNYEGGQFASSSTVNVSTPVESGLVPFKGTGFHTIYRMNGEVYRRGYFRQGELEKGEEFVYDDNNVLRQIRVYEAGRVVNIKSGTELDRVLER</sequence>
<proteinExistence type="predicted"/>
<keyword evidence="1" id="KW-0732">Signal</keyword>
<organism evidence="2 3">
    <name type="scientific">Alkalitalea saponilacus</name>
    <dbReference type="NCBI Taxonomy" id="889453"/>
    <lineage>
        <taxon>Bacteria</taxon>
        <taxon>Pseudomonadati</taxon>
        <taxon>Bacteroidota</taxon>
        <taxon>Bacteroidia</taxon>
        <taxon>Marinilabiliales</taxon>
        <taxon>Marinilabiliaceae</taxon>
        <taxon>Alkalitalea</taxon>
    </lineage>
</organism>
<evidence type="ECO:0000313" key="3">
    <source>
        <dbReference type="Proteomes" id="UP000191055"/>
    </source>
</evidence>
<dbReference type="SUPFAM" id="SSF82185">
    <property type="entry name" value="Histone H3 K4-specific methyltransferase SET7/9 N-terminal domain"/>
    <property type="match status" value="2"/>
</dbReference>
<keyword evidence="3" id="KW-1185">Reference proteome</keyword>
<accession>A0A1T5FPX3</accession>
<evidence type="ECO:0000256" key="1">
    <source>
        <dbReference type="SAM" id="SignalP"/>
    </source>
</evidence>
<name>A0A1T5FPX3_9BACT</name>
<dbReference type="OrthoDB" id="1118427at2"/>
<reference evidence="3" key="1">
    <citation type="submission" date="2017-02" db="EMBL/GenBank/DDBJ databases">
        <authorList>
            <person name="Varghese N."/>
            <person name="Submissions S."/>
        </authorList>
    </citation>
    <scope>NUCLEOTIDE SEQUENCE [LARGE SCALE GENOMIC DNA]</scope>
    <source>
        <strain evidence="3">DSM 24412</strain>
    </source>
</reference>
<evidence type="ECO:0000313" key="2">
    <source>
        <dbReference type="EMBL" id="SKB98219.1"/>
    </source>
</evidence>
<gene>
    <name evidence="2" type="ORF">SAMN03080601_01652</name>
</gene>
<protein>
    <submittedName>
        <fullName evidence="2">Antitoxin component YwqK of the YwqJK toxin-antitoxin module</fullName>
    </submittedName>
</protein>
<dbReference type="RefSeq" id="WP_159449999.1">
    <property type="nucleotide sequence ID" value="NZ_CP021904.1"/>
</dbReference>
<dbReference type="Gene3D" id="2.20.110.10">
    <property type="entry name" value="Histone H3 K4-specific methyltransferase SET7/9 N-terminal domain"/>
    <property type="match status" value="2"/>
</dbReference>